<dbReference type="EMBL" id="CP063458">
    <property type="protein sequence ID" value="QOV88853.1"/>
    <property type="molecule type" value="Genomic_DNA"/>
</dbReference>
<dbReference type="InterPro" id="IPR012341">
    <property type="entry name" value="6hp_glycosidase-like_sf"/>
</dbReference>
<dbReference type="InterPro" id="IPR010819">
    <property type="entry name" value="AGE/CE"/>
</dbReference>
<evidence type="ECO:0000256" key="1">
    <source>
        <dbReference type="ARBA" id="ARBA00008558"/>
    </source>
</evidence>
<dbReference type="Proteomes" id="UP000593765">
    <property type="component" value="Chromosome"/>
</dbReference>
<dbReference type="GO" id="GO:0005975">
    <property type="term" value="P:carbohydrate metabolic process"/>
    <property type="evidence" value="ECO:0007669"/>
    <property type="project" value="InterPro"/>
</dbReference>
<gene>
    <name evidence="3" type="ORF">IPV69_21905</name>
</gene>
<evidence type="ECO:0000256" key="2">
    <source>
        <dbReference type="ARBA" id="ARBA00023235"/>
    </source>
</evidence>
<dbReference type="PANTHER" id="PTHR15108">
    <property type="entry name" value="N-ACYLGLUCOSAMINE-2-EPIMERASE"/>
    <property type="match status" value="1"/>
</dbReference>
<dbReference type="KEGG" id="hbs:IPV69_21905"/>
<accession>A0A7M2WTS5</accession>
<dbReference type="GO" id="GO:0016853">
    <property type="term" value="F:isomerase activity"/>
    <property type="evidence" value="ECO:0007669"/>
    <property type="project" value="UniProtKB-KW"/>
</dbReference>
<keyword evidence="4" id="KW-1185">Reference proteome</keyword>
<dbReference type="Pfam" id="PF07221">
    <property type="entry name" value="GlcNAc_2-epim"/>
    <property type="match status" value="1"/>
</dbReference>
<dbReference type="Gene3D" id="1.50.10.10">
    <property type="match status" value="1"/>
</dbReference>
<evidence type="ECO:0000313" key="4">
    <source>
        <dbReference type="Proteomes" id="UP000593765"/>
    </source>
</evidence>
<keyword evidence="2" id="KW-0413">Isomerase</keyword>
<protein>
    <submittedName>
        <fullName evidence="3">AGE family epimerase/isomerase</fullName>
    </submittedName>
</protein>
<dbReference type="RefSeq" id="WP_206291861.1">
    <property type="nucleotide sequence ID" value="NZ_CP063458.1"/>
</dbReference>
<organism evidence="3 4">
    <name type="scientific">Humisphaera borealis</name>
    <dbReference type="NCBI Taxonomy" id="2807512"/>
    <lineage>
        <taxon>Bacteria</taxon>
        <taxon>Pseudomonadati</taxon>
        <taxon>Planctomycetota</taxon>
        <taxon>Phycisphaerae</taxon>
        <taxon>Tepidisphaerales</taxon>
        <taxon>Tepidisphaeraceae</taxon>
        <taxon>Humisphaera</taxon>
    </lineage>
</organism>
<dbReference type="SUPFAM" id="SSF48208">
    <property type="entry name" value="Six-hairpin glycosidases"/>
    <property type="match status" value="1"/>
</dbReference>
<dbReference type="InterPro" id="IPR008928">
    <property type="entry name" value="6-hairpin_glycosidase_sf"/>
</dbReference>
<proteinExistence type="inferred from homology"/>
<dbReference type="AlphaFoldDB" id="A0A7M2WTS5"/>
<comment type="similarity">
    <text evidence="1">Belongs to the N-acylglucosamine 2-epimerase family.</text>
</comment>
<dbReference type="FunFam" id="1.50.10.10:FF:000021">
    <property type="entry name" value="N-acylglucosamine 2-epimerase"/>
    <property type="match status" value="1"/>
</dbReference>
<name>A0A7M2WTS5_9BACT</name>
<evidence type="ECO:0000313" key="3">
    <source>
        <dbReference type="EMBL" id="QOV88853.1"/>
    </source>
</evidence>
<reference evidence="3 4" key="1">
    <citation type="submission" date="2020-10" db="EMBL/GenBank/DDBJ databases">
        <title>Wide distribution of Phycisphaera-like planctomycetes from WD2101 soil group in peatlands and genome analysis of the first cultivated representative.</title>
        <authorList>
            <person name="Dedysh S.N."/>
            <person name="Beletsky A.V."/>
            <person name="Ivanova A."/>
            <person name="Kulichevskaya I.S."/>
            <person name="Suzina N.E."/>
            <person name="Philippov D.A."/>
            <person name="Rakitin A.L."/>
            <person name="Mardanov A.V."/>
            <person name="Ravin N.V."/>
        </authorList>
    </citation>
    <scope>NUCLEOTIDE SEQUENCE [LARGE SCALE GENOMIC DNA]</scope>
    <source>
        <strain evidence="3 4">M1803</strain>
    </source>
</reference>
<sequence length="386" mass="44932">MNLPDLYRHTLLDDVIPFWLRHGVDREYGGFLTALDRDGSVIDTDKSVWFQGRGAWTFATLCLKYGDRPEWRDAAAGAIDFLRRYCFSPSGKMYFTVTRDGRPLRMRRYVFSESFAAIACAAWHRLTGEEQARGDALRCFATYLQHSFTPGVMPAKVDPATRPMTGIGPLMIGIATAQELRRHLGDVIVEDRSMTGWIDFAIDRIERLFMKPQHRALMEVVAPDGGIIDHFDGRTLNPGHALECAWFLMEEGRHRGAARLIELGTTILDWMWERGWDQQFGGIFYFRDLRDLPVQEYWHDMKFWWPHNEAEIATLMAWKLTGRQKYADWHRLVHDWSFKHFPDPEHGEWYGYLHRDGSVSTRLKGNMWKGLFHLPRMLMVCGKLAE</sequence>